<dbReference type="PANTHER" id="PTHR45922">
    <property type="entry name" value="CLEAVAGE AND POLYADENYLATION SPECIFICITY FACTOR SUBUNIT 2"/>
    <property type="match status" value="1"/>
</dbReference>
<feature type="compositionally biased region" description="Low complexity" evidence="2">
    <location>
        <begin position="603"/>
        <end position="612"/>
    </location>
</feature>
<feature type="compositionally biased region" description="Acidic residues" evidence="2">
    <location>
        <begin position="912"/>
        <end position="922"/>
    </location>
</feature>
<feature type="compositionally biased region" description="Acidic residues" evidence="2">
    <location>
        <begin position="1491"/>
        <end position="1500"/>
    </location>
</feature>
<feature type="region of interest" description="Disordered" evidence="2">
    <location>
        <begin position="1639"/>
        <end position="1663"/>
    </location>
</feature>
<comment type="similarity">
    <text evidence="1">Belongs to the metallo-beta-lactamase superfamily. RNA-metabolizing metallo-beta-lactamase-like family. CPSF2/YSH1 subfamily.</text>
</comment>
<feature type="compositionally biased region" description="Basic and acidic residues" evidence="2">
    <location>
        <begin position="831"/>
        <end position="863"/>
    </location>
</feature>
<feature type="compositionally biased region" description="Polar residues" evidence="2">
    <location>
        <begin position="1291"/>
        <end position="1305"/>
    </location>
</feature>
<feature type="compositionally biased region" description="Polar residues" evidence="2">
    <location>
        <begin position="1336"/>
        <end position="1346"/>
    </location>
</feature>
<feature type="region of interest" description="Disordered" evidence="2">
    <location>
        <begin position="535"/>
        <end position="643"/>
    </location>
</feature>
<comment type="caution">
    <text evidence="3">The sequence shown here is derived from an EMBL/GenBank/DDBJ whole genome shotgun (WGS) entry which is preliminary data.</text>
</comment>
<dbReference type="Proteomes" id="UP000028837">
    <property type="component" value="Unassembled WGS sequence"/>
</dbReference>
<feature type="compositionally biased region" description="Basic and acidic residues" evidence="2">
    <location>
        <begin position="165"/>
        <end position="187"/>
    </location>
</feature>
<dbReference type="InterPro" id="IPR027075">
    <property type="entry name" value="CPSF2"/>
</dbReference>
<name>A0A086KTL0_TOXGO</name>
<feature type="region of interest" description="Disordered" evidence="2">
    <location>
        <begin position="141"/>
        <end position="201"/>
    </location>
</feature>
<keyword evidence="1" id="KW-0694">RNA-binding</keyword>
<feature type="compositionally biased region" description="Gly residues" evidence="2">
    <location>
        <begin position="613"/>
        <end position="622"/>
    </location>
</feature>
<dbReference type="SUPFAM" id="SSF56281">
    <property type="entry name" value="Metallo-hydrolase/oxidoreductase"/>
    <property type="match status" value="1"/>
</dbReference>
<dbReference type="GO" id="GO:0005847">
    <property type="term" value="C:mRNA cleavage and polyadenylation specificity factor complex"/>
    <property type="evidence" value="ECO:0007669"/>
    <property type="project" value="InterPro"/>
</dbReference>
<feature type="region of interest" description="Disordered" evidence="2">
    <location>
        <begin position="1275"/>
        <end position="1358"/>
    </location>
</feature>
<comment type="subcellular location">
    <subcellularLocation>
        <location evidence="1">Nucleus</location>
    </subcellularLocation>
</comment>
<feature type="region of interest" description="Disordered" evidence="2">
    <location>
        <begin position="1486"/>
        <end position="1542"/>
    </location>
</feature>
<feature type="region of interest" description="Disordered" evidence="2">
    <location>
        <begin position="819"/>
        <end position="863"/>
    </location>
</feature>
<proteinExistence type="inferred from homology"/>
<feature type="region of interest" description="Disordered" evidence="2">
    <location>
        <begin position="230"/>
        <end position="252"/>
    </location>
</feature>
<sequence length="1725" mass="183536">MVRVAVEPLYVGGRGSGGFHAAILRLGRFSLLMNCGATDLLDPHDIDLLLPYLNEIDGIFISHGSLRHLGGLPLLHSRQKAVSVSGSSSLDSPFHLCCCFSAACRACSVPAFLTQASQRLGKVALEGAVLSNAQSRGVRACAPARGVHTPPEPGEAAGPGTPGEEEGRGEGQRGEAVAKTEESEGREGSLGVEEGSAEAAVSTKDISAIMEACRVLRYEERIRLFPRRRREEQRDDEVGEAAENEDAEARGEACDFRLDRAHSDADDEPDQEEDDTEVYVHCIQAGHALGGAVWLFDADGRKVVFAVDHSLNPLWHTDGSALLSLLPSLRAAPSTPSPSPSFSSPSRDSFSPPCLFISDVHEPPTGLHSWRVPALRGFFLQIAHVLQRGGDVIIPLDIGSPLLELLLHLEALWRLAPSLHGFPIFLLSPVSASFLLACRPLLPQSTQRARALFASQRVNPLFTNASASLSSLLAHRLAAPPLPEATRDSPWLARKQTRKASLQTILPFSPGSNLLDRLPETGSLVASAVGADGLPARVWGKDGDSRGNVAGGPGSVSLPAPDWSPTSGVSTPPPGSRPAGGEDGAQRPSGTEGARRPEEVHAEAALADWAGGAHRGISGGAGPRKPRGGLWGRTRPTGDCGDGPVERQLWAALRESQVRQVALDGARSRAFASAARTGTREEQHGTSKIRLRLCLHSREPRLRIRKMSAHPRGRGRSERHLLSLGALACVSHLQLLFLNFLFLAPPGTTAHRVWSAQKDRVASACSTQMSRREDSSFSGNDREDSSSPELVLTQTRRVALSPEELLRLFEREKEKRAAELEKKRHSGAVNEAKEEPGEPAKEEQTEAFEEEKGPLLLHEGDDRDLVDYDDDLVENLEDIEAAPSLFPFAGFALPQDDSFYAQTEELAGDAQDQGEEPAEETAAEACGADEGPALGASSRGLTDGVESDGDNPLLDTCGPCMQGDRDEFAQPPLSFACASLGGEAARDRVAPSRRQVKEASEASRRVGGFEGDAKKEKEEEEDFGVAVSAEQKAVWTAATLSVGTAAASGAPVSPFEALGAPVPGDSKLLWAGGGVWPGSDRVAVASAFALPPAGLFAGGAEAYRHLVEGEKRIAGAPRRRHEKLKAELLLAKRGGHVASPWLGVPPSLAFSAFGVASSPCPAGLVGAPSGLLPGMRPTAGDAYRLQEAALPAWRRQLRQWVGGEDPTGVESLTVKVSLRCHVECISGGLEGVTSLQGLVNFLSLLRPQNVFLLPSSTGPLTRELVRSLSQAEELQTDRLGSIPASEGENGDAQSSHLDESPVQNSEEAEMTDAEPRPDEASPLQTSELLSSKAVPSLTQGSQNFTESRPGRGPAGGDTVSVSAKEALQVGLGHRLVASLLASLGPHARVQLLVSRASSAALSPSVSHDAPRFSHVGLLDLPSGQAVLRLDRRLWAELQAHAVPVPAPRAARGALESRQTPGADQERPNWGQRLCFVARARGAVQLLGSEEREGEGEETGPEAETAVEARIEPGRKRLHSGSGPKARRRRFGRMGPSGSAFQSGSFWCPSLRPSFRLVSCDDPTLEETGQAREGASQREETHGAQENASGSGGSCPGASAASASREHMAFSEDKGLDDKRATLLLGRLQLGDVAQHLWSHLGREGGGRGDEADSREAEREEREAKSEIAFAPQGQVLSLANCAAIRILQDGHGSRASVWEVESSVHPWFFYLRRLFASQPFALTGS</sequence>
<accession>A0A086KTL0</accession>
<keyword evidence="1" id="KW-0539">Nucleus</keyword>
<dbReference type="GO" id="GO:0003723">
    <property type="term" value="F:RNA binding"/>
    <property type="evidence" value="ECO:0007669"/>
    <property type="project" value="UniProtKB-KW"/>
</dbReference>
<feature type="compositionally biased region" description="Basic and acidic residues" evidence="2">
    <location>
        <begin position="770"/>
        <end position="785"/>
    </location>
</feature>
<feature type="compositionally biased region" description="Basic and acidic residues" evidence="2">
    <location>
        <begin position="1603"/>
        <end position="1612"/>
    </location>
</feature>
<organism evidence="3 4">
    <name type="scientific">Toxoplasma gondii GAB2-2007-GAL-DOM2</name>
    <dbReference type="NCBI Taxonomy" id="1130820"/>
    <lineage>
        <taxon>Eukaryota</taxon>
        <taxon>Sar</taxon>
        <taxon>Alveolata</taxon>
        <taxon>Apicomplexa</taxon>
        <taxon>Conoidasida</taxon>
        <taxon>Coccidia</taxon>
        <taxon>Eucoccidiorida</taxon>
        <taxon>Eimeriorina</taxon>
        <taxon>Sarcocystidae</taxon>
        <taxon>Toxoplasma</taxon>
    </lineage>
</organism>
<dbReference type="VEuPathDB" id="ToxoDB:TGDOM2_219440"/>
<reference evidence="3 4" key="1">
    <citation type="submission" date="2014-02" db="EMBL/GenBank/DDBJ databases">
        <authorList>
            <person name="Sibley D."/>
            <person name="Venepally P."/>
            <person name="Karamycheva S."/>
            <person name="Hadjithomas M."/>
            <person name="Khan A."/>
            <person name="Brunk B."/>
            <person name="Roos D."/>
            <person name="Caler E."/>
            <person name="Lorenzi H."/>
        </authorList>
    </citation>
    <scope>NUCLEOTIDE SEQUENCE [LARGE SCALE GENOMIC DNA]</scope>
    <source>
        <strain evidence="3 4">GAB2-2007-GAL-DOM2</strain>
    </source>
</reference>
<dbReference type="InterPro" id="IPR036866">
    <property type="entry name" value="RibonucZ/Hydroxyglut_hydro"/>
</dbReference>
<protein>
    <recommendedName>
        <fullName evidence="1">Cleavage and polyadenylation specificity factor subunit 2</fullName>
    </recommendedName>
    <alternativeName>
        <fullName evidence="1">Cleavage and polyadenylation specificity factor 100 kDa subunit</fullName>
    </alternativeName>
</protein>
<dbReference type="PANTHER" id="PTHR45922:SF1">
    <property type="entry name" value="CLEAVAGE AND POLYADENYLATION SPECIFICITY FACTOR SUBUNIT 2"/>
    <property type="match status" value="1"/>
</dbReference>
<evidence type="ECO:0000256" key="1">
    <source>
        <dbReference type="RuleBase" id="RU365006"/>
    </source>
</evidence>
<dbReference type="Gene3D" id="3.60.15.10">
    <property type="entry name" value="Ribonuclease Z/Hydroxyacylglutathione hydrolase-like"/>
    <property type="match status" value="1"/>
</dbReference>
<feature type="compositionally biased region" description="Basic and acidic residues" evidence="2">
    <location>
        <begin position="1640"/>
        <end position="1663"/>
    </location>
</feature>
<feature type="region of interest" description="Disordered" evidence="2">
    <location>
        <begin position="765"/>
        <end position="794"/>
    </location>
</feature>
<feature type="region of interest" description="Disordered" evidence="2">
    <location>
        <begin position="986"/>
        <end position="1021"/>
    </location>
</feature>
<dbReference type="GO" id="GO:0006398">
    <property type="term" value="P:mRNA 3'-end processing by stem-loop binding and cleavage"/>
    <property type="evidence" value="ECO:0007669"/>
    <property type="project" value="InterPro"/>
</dbReference>
<feature type="compositionally biased region" description="Basic and acidic residues" evidence="2">
    <location>
        <begin position="986"/>
        <end position="1004"/>
    </location>
</feature>
<feature type="region of interest" description="Disordered" evidence="2">
    <location>
        <begin position="897"/>
        <end position="965"/>
    </location>
</feature>
<dbReference type="OrthoDB" id="332567at2759"/>
<dbReference type="EMBL" id="AHZU02000170">
    <property type="protein sequence ID" value="KFG47728.1"/>
    <property type="molecule type" value="Genomic_DNA"/>
</dbReference>
<evidence type="ECO:0000256" key="2">
    <source>
        <dbReference type="SAM" id="MobiDB-lite"/>
    </source>
</evidence>
<feature type="compositionally biased region" description="Basic and acidic residues" evidence="2">
    <location>
        <begin position="593"/>
        <end position="602"/>
    </location>
</feature>
<keyword evidence="1" id="KW-0507">mRNA processing</keyword>
<evidence type="ECO:0000313" key="3">
    <source>
        <dbReference type="EMBL" id="KFG47728.1"/>
    </source>
</evidence>
<evidence type="ECO:0000313" key="4">
    <source>
        <dbReference type="Proteomes" id="UP000028837"/>
    </source>
</evidence>
<gene>
    <name evidence="3" type="ORF">TGDOM2_219440</name>
</gene>
<feature type="region of interest" description="Disordered" evidence="2">
    <location>
        <begin position="1566"/>
        <end position="1612"/>
    </location>
</feature>
<feature type="compositionally biased region" description="Acidic residues" evidence="2">
    <location>
        <begin position="234"/>
        <end position="246"/>
    </location>
</feature>